<dbReference type="InterPro" id="IPR033764">
    <property type="entry name" value="Sdr_B"/>
</dbReference>
<sequence>MSPPLEPTSNCVASSIRARRGLRDRLRNRPSSSARVRPETSALVWTLEPRIAPAAQPSAALIDLPPYALLNQRFEFGVEVANLSPISPGYRPFVDLTLPDYASYEGLSLDQARVLGTPITPLTRVFDSTGYAPHPLATDSQGQPLMVRGQPGHLLVTLPLPTTALSGSSQPWRVEVDARVGPRAIPGQPLVVTARAGFALGNDPLDNPAFDPPILQNNPTVSSIEPRLFVVSTRLEHLDGTPIVSPLPGPNHAFDLVQTITVAPGLDLFDLTFQTRLDPSTRWRRVFDPLVNGIPTPTAFTTGSDGGVTGVLPSVVAPNATTSSVVEWRSRLELDPFTAEASTWWMDFESHASARPFGGFVTDQTRVGEGDQAGPIDMVRLERSQPRWIEDRGPAGLSPGDRLEWQMRFDLADLAAFDQARLEIHLPDGLQLDPTFTPTLTWFDPLGAITEQPFEPPHWSLDSRRVGFTPSVAPDGTDGVTELTFRFSDQLAAWRQAHDGGERLLGGHTGGFKNDASHGWVRLRTVVREGPTDGHPDRPILDQNQTLPIYTRWTARPLALDDFTPLHQARLELERISPVATAPGQIATDLITLNEVPIPPSGFTLRQGDLATHRVRIELPTGRTNGLTIRLELPDLIHPGDGTSFDGRPAPFFEPIGSHGPLNAGGVRFGPNDQWAERAGTVPQLDFEPTRNTIHLHFPAWQPGTSNLNGPHDQPLTIELLVPLRVANAPSWWVDTQAWTLGVSAIQADGTALVSTRGTDAAAAEDSITALNTPAFDPPRLWLGAVAVNSPGFLTSPPPVSFTPPGSVGNRFSATLSSQSLTVNPLVASAQRIGRGNLVTLALAVENIANVGDGLFETLVRVERPAGTEIPTTGPGLNLRVVDGTGAAIPFVAVGNGLFDPNGGLRLLDPGPTAGAGANGAVDRFNLTSGRNIAVILFDLAIAQDAPLGVPLVMRGILEDYAETAGGASQLPGAANLTSSILLLPDYVDPVVFPVATSEAHTIGTEVAIGEVVRFRTVVPLGTTIPNLQVQFALPNGLSYLPGDTTRVAVVSNLPNGVTLANLPAQPGLHVVGDEFNAISIQPSIPLPTNLVSVTGNLVSFNLGSINNTENDPNLEFLVFEFNLVVANRTGVVAGSSPSFQVIARPNNVQTFNSLLTTLNVVEGELAPPAVAPSKPRPAPNETFQFVSSFTHPGGSREVFDVQFVQTLDPGLTDLAIVNLTGTGSAVPIGQIVGSSLIVTVPLMAPGATVNVTLSARVEETVLNNTVLAAQSVLTWTSLPGPNGTVSNPTGSATPGAPGSTTGERIGTPDPNDPNTYRLTRTDTVRVRAIPGLFKTVEATNLPDSATSGTDVTVGEQVTYRLRIQVPEAYDGIVTLTDLLPPGLTIVAIDSITASPTVATNRPGGFAAILTEANANLAAPGQTFTLNLGDLTNSDLVVGTPEFLDILYRATVLNVAGNQAGTLIGGGQVALTIDGDPGPVASGPTLRVVEPSLTLTLATPRVLVPPGGQVPLIVTLAHPGGAAVSPAYDALIDLTTTLPGLTILPNSLTMLGGVASSTAQFLNGGALVGVDRLNPGEFSQFQVLAQVAVDAPLNAPLDFNGVLTWTSLPENGVSPPGSVVSSPFNPAAIERSGNPNAPGGALNDYRALAGTTITVQPASLTGRVFQDDNGNELFDPGEPGLAGVVLTLSGIDIAGQNVLRQAITNANGIYVFDNLRPALGAGYQIVQTQPVGFADGPARVGSLGGQADQPNRVFGILINPLDTSPGALDGVGYDFAEYPFSSLSGRVFLDLNRDGQRQPNEPGLPGVLMELDGIDRFGRPVTAAVTTDPNGVYEFLNLPPGTFRIRQPIQPPDYFDGGVIVGSLGGVAGFNQITQIVVPPGPANAGINYDFAEQLKFKITGRVYVDADANDLFSPGEPGLPGVLMRLVGLDAFGQSIDLVAVTDAEGVFLFENLAPAATNSPGYSLIQVVQPSGFFDASLSIGTFGGVAGNNRIDGIRPDGLLGDVGVGYDFGEFGASTLVGRHYLDANGNGVFDPGEPPLANVQTTLSGVDYRGNPLTLTILSDANGLFEFLNLPPSNPNGYTLTQTQPAGLFDGEVTVGSLGGLPSFNQVQAIVVPRGAGVNATGYAFGEFGPSRIQGRHYLDANGNGVFDPGEPPLANVQTTLSGVDYRGNPLTLTILSDANGLFEFLNLPPSNPNGYTLTQTQPAGLFDGEVTVGSLGGLPSFNQVQAIVVPRGAGVNATGYAFGEFGPSRIQGRHYLDANGNGVFDPGEPPLANVQTTLSGVDYRGNPLTLTILSDANGLFEFLNLPPSNPNGYTLTQITPVGRFPSEARVGLFGGVADFGRVTQLVVPRGGGSLGSGYDLGVFGSSSLSGRVFLDNNGDELFGPGDQPIADVILSLLGVDYRGRTVLLLAATDSQGRFRFENLPPSLTGSGYTLRQTQPAGVFDGPVVVGSLGGVAATNRVDQIAVPRGAGVEGVGYNFTEFNQAAFGGRVFIDLDGDGRFSPGIDEPLEGVTLRLTGVDRQGRNVLRTVVTNVDGLYGFGALPPSDSNGYTIQELLDEETREVFNGPIQVGGLGGVVDLANERVQGIIFLPGAGEGGFGYDFVHFAPGSLAGRVLIDADASGQASASDLGVAGVTLTLSGRDYLNNPVSRTVVTDAEGQFVLAGLPPSSAAGYTLSQTQPSGLLDGPALVGTRGGVALANRFEGIVLRPGFRDDADNYFFLEYRPSSITGLVYDDANNTGQFDQGDAPIAGVTLRLTGFDVSGRLIQRETVTNAQGLFRFDNLLPVNPGDDPSRWYRLEQIQPPGFAQGTNRVGSAGGLIEGDVISRIALGENQAAVNYQFGERRQVDVGVALAVDRPFPRRGEQVEIIVTLTNAGNRSAQGVETLVQLPEGLVLVPGTIQTSRGGFDPSTGLWFLGDLPGGAATLRFQARVVDSGPFEVVAHVVRTLTPDVNPSNDRATAEIVPVSNLSGQVFLDRNRNGVFDPNVDAPISGVTLRLAGGQLAEPLTAITDGEGRYRFADLLPGRYRIEQLQPDNFRDGSVVIGSVGGEAGVNLIGNINLPAGTDATGYDFAELGLGILGQVFLDRNRDQNRQPNEEGVGQLTVLLFGPQGNFIERVQTDPLGRFLFENLEAGTYRVELQAFGYGLSTPGMIEVTLASNFDAAALNFGVTLAELSLRVFDDRNHDGLFHAPTEFGIAGVEFRLSASFGQSGFEPRTAFSDANGVVRFEDLPAGFYIVEQVQPTGFLDGRINPGAGVIRFTTDARGNNRLEFEVGGGVILDDTTLAELTPARLQGRLIQTDLTSHDDPEGDQDQPIQVTTGLANIPIRLEGIDDRGSAVLLTTLTDTQGHFEFLDLRPSVGLTLFRGQVSKDLFEQPPIVGSLQGQAVGFDRIEAIRLHPADDGRDYLFRTTTGTVVGAVVQLVRQPLAAPPTNQTDNPGELPSAPLVNAPVPGLTIRLTDDTGTRLDEVTTDSQGQFRFLKVPRRNLLQVTLDPIQLAQLGFLIPTDIARNLPLVKIDGVDQPNYRIDPFQLEQPVVTEEPTANDTAPLPRNELDLPPPPTTDSTPNQSPINLAAASGFLSGFFNVNTGIGFNSRGLDNRFAISNSATTSVSTGSSVATTTAASASGSTSTITELVNQAIESATTSGNINAGSVPNTPAQPDEQLDELTRDLLSLAENRQVNELSKTESLDLELVGQMYERSGERIEPSLDDRSNPLDALVADLSLLPRFESPSSIPAATPPPRPTVERSLNGLGTVADQRDPNPPQGLIDLLDLDAALKDAARALREVPATPPTASPRAQGGGPASTNPDAAEAFDAPTSPTNAEVSLLGSVAGTVVGSAALVGFRRVGTPRRPHHHPRPLKRVRF</sequence>
<reference key="1">
    <citation type="submission" date="2010-11" db="EMBL/GenBank/DDBJ databases">
        <title>The complete sequence of chromosome of Isophaera pallida ATCC 43644.</title>
        <authorList>
            <consortium name="US DOE Joint Genome Institute (JGI-PGF)"/>
            <person name="Lucas S."/>
            <person name="Copeland A."/>
            <person name="Lapidus A."/>
            <person name="Bruce D."/>
            <person name="Goodwin L."/>
            <person name="Pitluck S."/>
            <person name="Kyrpides N."/>
            <person name="Mavromatis K."/>
            <person name="Pagani I."/>
            <person name="Ivanova N."/>
            <person name="Saunders E."/>
            <person name="Brettin T."/>
            <person name="Detter J.C."/>
            <person name="Han C."/>
            <person name="Tapia R."/>
            <person name="Land M."/>
            <person name="Hauser L."/>
            <person name="Markowitz V."/>
            <person name="Cheng J.-F."/>
            <person name="Hugenholtz P."/>
            <person name="Woyke T."/>
            <person name="Wu D."/>
            <person name="Eisen J.A."/>
        </authorList>
    </citation>
    <scope>NUCLEOTIDE SEQUENCE</scope>
    <source>
        <strain>ATCC 43644</strain>
    </source>
</reference>
<keyword evidence="2" id="KW-0964">Secreted</keyword>
<dbReference type="Proteomes" id="UP000008631">
    <property type="component" value="Chromosome"/>
</dbReference>
<dbReference type="InterPro" id="IPR051417">
    <property type="entry name" value="SDr/BOS_complex"/>
</dbReference>
<feature type="domain" description="SD-repeat containing protein B" evidence="6">
    <location>
        <begin position="3185"/>
        <end position="3261"/>
    </location>
</feature>
<organism evidence="7 8">
    <name type="scientific">Isosphaera pallida (strain ATCC 43644 / DSM 9630 / IS1B)</name>
    <dbReference type="NCBI Taxonomy" id="575540"/>
    <lineage>
        <taxon>Bacteria</taxon>
        <taxon>Pseudomonadati</taxon>
        <taxon>Planctomycetota</taxon>
        <taxon>Planctomycetia</taxon>
        <taxon>Isosphaerales</taxon>
        <taxon>Isosphaeraceae</taxon>
        <taxon>Isosphaera</taxon>
    </lineage>
</organism>
<feature type="region of interest" description="Disordered" evidence="4">
    <location>
        <begin position="3540"/>
        <end position="3576"/>
    </location>
</feature>
<comment type="subcellular location">
    <subcellularLocation>
        <location evidence="1">Secreted</location>
    </subcellularLocation>
</comment>
<evidence type="ECO:0000256" key="1">
    <source>
        <dbReference type="ARBA" id="ARBA00004613"/>
    </source>
</evidence>
<dbReference type="Pfam" id="PF17210">
    <property type="entry name" value="SdrD_B"/>
    <property type="match status" value="6"/>
</dbReference>
<evidence type="ECO:0000256" key="4">
    <source>
        <dbReference type="SAM" id="MobiDB-lite"/>
    </source>
</evidence>
<dbReference type="KEGG" id="ipa:Isop_0992"/>
<dbReference type="eggNOG" id="COG4932">
    <property type="taxonomic scope" value="Bacteria"/>
</dbReference>
<evidence type="ECO:0000256" key="3">
    <source>
        <dbReference type="ARBA" id="ARBA00022729"/>
    </source>
</evidence>
<accession>E8R3L4</accession>
<dbReference type="InterPro" id="IPR013783">
    <property type="entry name" value="Ig-like_fold"/>
</dbReference>
<dbReference type="Gene3D" id="2.60.40.10">
    <property type="entry name" value="Immunoglobulins"/>
    <property type="match status" value="13"/>
</dbReference>
<keyword evidence="8" id="KW-1185">Reference proteome</keyword>
<gene>
    <name evidence="7" type="ordered locus">Isop_0992</name>
</gene>
<dbReference type="OrthoDB" id="254354at2"/>
<dbReference type="InterPro" id="IPR001434">
    <property type="entry name" value="OmcB-like_DUF11"/>
</dbReference>
<evidence type="ECO:0000259" key="6">
    <source>
        <dbReference type="Pfam" id="PF17210"/>
    </source>
</evidence>
<feature type="domain" description="SD-repeat containing protein B" evidence="6">
    <location>
        <begin position="1783"/>
        <end position="1847"/>
    </location>
</feature>
<reference evidence="7 8" key="2">
    <citation type="journal article" date="2011" name="Stand. Genomic Sci.">
        <title>Complete genome sequence of Isosphaera pallida type strain (IS1B).</title>
        <authorList>
            <consortium name="US DOE Joint Genome Institute (JGI-PGF)"/>
            <person name="Goker M."/>
            <person name="Cleland D."/>
            <person name="Saunders E."/>
            <person name="Lapidus A."/>
            <person name="Nolan M."/>
            <person name="Lucas S."/>
            <person name="Hammon N."/>
            <person name="Deshpande S."/>
            <person name="Cheng J.F."/>
            <person name="Tapia R."/>
            <person name="Han C."/>
            <person name="Goodwin L."/>
            <person name="Pitluck S."/>
            <person name="Liolios K."/>
            <person name="Pagani I."/>
            <person name="Ivanova N."/>
            <person name="Mavromatis K."/>
            <person name="Pati A."/>
            <person name="Chen A."/>
            <person name="Palaniappan K."/>
            <person name="Land M."/>
            <person name="Hauser L."/>
            <person name="Chang Y.J."/>
            <person name="Jeffries C.D."/>
            <person name="Detter J.C."/>
            <person name="Beck B."/>
            <person name="Woyke T."/>
            <person name="Bristow J."/>
            <person name="Eisen J.A."/>
            <person name="Markowitz V."/>
            <person name="Hugenholtz P."/>
            <person name="Kyrpides N.C."/>
            <person name="Klenk H.P."/>
        </authorList>
    </citation>
    <scope>NUCLEOTIDE SEQUENCE [LARGE SCALE GENOMIC DNA]</scope>
    <source>
        <strain evidence="8">ATCC 43644 / DSM 9630 / IS1B</strain>
    </source>
</reference>
<dbReference type="Gene3D" id="2.60.40.740">
    <property type="match status" value="1"/>
</dbReference>
<dbReference type="PANTHER" id="PTHR23303:SF14">
    <property type="entry name" value="BOS COMPLEX SUBUNIT NOMO1-RELATED"/>
    <property type="match status" value="1"/>
</dbReference>
<evidence type="ECO:0000313" key="8">
    <source>
        <dbReference type="Proteomes" id="UP000008631"/>
    </source>
</evidence>
<dbReference type="STRING" id="575540.Isop_0992"/>
<feature type="region of interest" description="Disordered" evidence="4">
    <location>
        <begin position="3796"/>
        <end position="3831"/>
    </location>
</feature>
<feature type="region of interest" description="Disordered" evidence="4">
    <location>
        <begin position="1280"/>
        <end position="1315"/>
    </location>
</feature>
<dbReference type="HOGENOM" id="CLU_224231_0_0_0"/>
<dbReference type="EMBL" id="CP002353">
    <property type="protein sequence ID" value="ADV61581.1"/>
    <property type="molecule type" value="Genomic_DNA"/>
</dbReference>
<name>E8R3L4_ISOPI</name>
<dbReference type="SUPFAM" id="SSF117074">
    <property type="entry name" value="Hypothetical protein PA1324"/>
    <property type="match status" value="13"/>
</dbReference>
<feature type="domain" description="SD-repeat containing protein B" evidence="6">
    <location>
        <begin position="1659"/>
        <end position="1742"/>
    </location>
</feature>
<feature type="compositionally biased region" description="Polar residues" evidence="4">
    <location>
        <begin position="1280"/>
        <end position="1303"/>
    </location>
</feature>
<feature type="domain" description="DUF11" evidence="5">
    <location>
        <begin position="2855"/>
        <end position="2970"/>
    </location>
</feature>
<proteinExistence type="predicted"/>
<keyword evidence="3" id="KW-0732">Signal</keyword>
<evidence type="ECO:0000259" key="5">
    <source>
        <dbReference type="Pfam" id="PF01345"/>
    </source>
</evidence>
<dbReference type="InParanoid" id="E8R3L4"/>
<dbReference type="PANTHER" id="PTHR23303">
    <property type="entry name" value="CARBOXYPEPTIDASE REGULATORY REGION-CONTAINING"/>
    <property type="match status" value="1"/>
</dbReference>
<evidence type="ECO:0000313" key="7">
    <source>
        <dbReference type="EMBL" id="ADV61581.1"/>
    </source>
</evidence>
<protein>
    <submittedName>
        <fullName evidence="7">Conserved repeat domain protein</fullName>
    </submittedName>
</protein>
<evidence type="ECO:0000256" key="2">
    <source>
        <dbReference type="ARBA" id="ARBA00022525"/>
    </source>
</evidence>
<dbReference type="GO" id="GO:0005576">
    <property type="term" value="C:extracellular region"/>
    <property type="evidence" value="ECO:0007669"/>
    <property type="project" value="UniProtKB-SubCell"/>
</dbReference>
<feature type="region of interest" description="Disordered" evidence="4">
    <location>
        <begin position="3739"/>
        <end position="3758"/>
    </location>
</feature>
<dbReference type="Pfam" id="PF01345">
    <property type="entry name" value="DUF11"/>
    <property type="match status" value="1"/>
</dbReference>
<feature type="domain" description="SD-repeat containing protein B" evidence="6">
    <location>
        <begin position="3089"/>
        <end position="3152"/>
    </location>
</feature>
<feature type="domain" description="SD-repeat containing protein B" evidence="6">
    <location>
        <begin position="2978"/>
        <end position="3045"/>
    </location>
</feature>
<dbReference type="RefSeq" id="WP_013563870.1">
    <property type="nucleotide sequence ID" value="NC_014962.1"/>
</dbReference>
<feature type="domain" description="SD-repeat containing protein B" evidence="6">
    <location>
        <begin position="2734"/>
        <end position="2822"/>
    </location>
</feature>